<dbReference type="GeneID" id="29116756"/>
<proteinExistence type="predicted"/>
<feature type="region of interest" description="Disordered" evidence="1">
    <location>
        <begin position="193"/>
        <end position="263"/>
    </location>
</feature>
<feature type="region of interest" description="Disordered" evidence="1">
    <location>
        <begin position="126"/>
        <end position="170"/>
    </location>
</feature>
<sequence>MPRVSRRMKYKRIYCCYTRIDRRICPLCGDEVTKWNFQGKVEHCFRCRKALVWDAAKKVQLSRVRGRPTLKFCGRGSPAMSTVEECNESGEGHSRRSSWSCPIDDDLCTPDNDSLRSWITVTSQDMGSSINDDSDGDAVTVYESAGPDTKDDTVPARMTISSLPKDEQLTMNASDTTNENDTVALLPATAVPEPIADAPHPTSPRPISPPRITSPSPTSPRASSPSSSSPRPSPLRLIPKKKTCRFRQRFRRKRREPMEPSPSLEDLISIPEVVPQPRAAELLNTLVLARSIHGRGVVTDPVTASSVLESREPDEILQQHAADLDDALARLESLEVNGSDEEGSASSRRSSFWSQIFCFL</sequence>
<evidence type="ECO:0000313" key="2">
    <source>
        <dbReference type="EMBL" id="OAG25184.1"/>
    </source>
</evidence>
<organism evidence="2 3">
    <name type="scientific">Alternaria alternata</name>
    <name type="common">Alternaria rot fungus</name>
    <name type="synonym">Torula alternata</name>
    <dbReference type="NCBI Taxonomy" id="5599"/>
    <lineage>
        <taxon>Eukaryota</taxon>
        <taxon>Fungi</taxon>
        <taxon>Dikarya</taxon>
        <taxon>Ascomycota</taxon>
        <taxon>Pezizomycotina</taxon>
        <taxon>Dothideomycetes</taxon>
        <taxon>Pleosporomycetidae</taxon>
        <taxon>Pleosporales</taxon>
        <taxon>Pleosporineae</taxon>
        <taxon>Pleosporaceae</taxon>
        <taxon>Alternaria</taxon>
        <taxon>Alternaria sect. Alternaria</taxon>
        <taxon>Alternaria alternata complex</taxon>
    </lineage>
</organism>
<dbReference type="AlphaFoldDB" id="A0A177DZM9"/>
<dbReference type="KEGG" id="aalt:CC77DRAFT_305386"/>
<evidence type="ECO:0000313" key="3">
    <source>
        <dbReference type="Proteomes" id="UP000077248"/>
    </source>
</evidence>
<reference evidence="2 3" key="1">
    <citation type="submission" date="2016-05" db="EMBL/GenBank/DDBJ databases">
        <title>Comparative analysis of secretome profiles of manganese(II)-oxidizing ascomycete fungi.</title>
        <authorList>
            <consortium name="DOE Joint Genome Institute"/>
            <person name="Zeiner C.A."/>
            <person name="Purvine S.O."/>
            <person name="Zink E.M."/>
            <person name="Wu S."/>
            <person name="Pasa-Tolic L."/>
            <person name="Chaput D.L."/>
            <person name="Haridas S."/>
            <person name="Grigoriev I.V."/>
            <person name="Santelli C.M."/>
            <person name="Hansel C.M."/>
        </authorList>
    </citation>
    <scope>NUCLEOTIDE SEQUENCE [LARGE SCALE GENOMIC DNA]</scope>
    <source>
        <strain evidence="2 3">SRC1lrK2f</strain>
    </source>
</reference>
<accession>A0A177DZM9</accession>
<dbReference type="VEuPathDB" id="FungiDB:CC77DRAFT_305386"/>
<dbReference type="EMBL" id="KV441470">
    <property type="protein sequence ID" value="OAG25184.1"/>
    <property type="molecule type" value="Genomic_DNA"/>
</dbReference>
<name>A0A177DZM9_ALTAL</name>
<feature type="compositionally biased region" description="Low complexity" evidence="1">
    <location>
        <begin position="210"/>
        <end position="237"/>
    </location>
</feature>
<keyword evidence="3" id="KW-1185">Reference proteome</keyword>
<gene>
    <name evidence="2" type="ORF">CC77DRAFT_305386</name>
</gene>
<feature type="compositionally biased region" description="Basic residues" evidence="1">
    <location>
        <begin position="238"/>
        <end position="255"/>
    </location>
</feature>
<dbReference type="RefSeq" id="XP_018390605.1">
    <property type="nucleotide sequence ID" value="XM_018531162.1"/>
</dbReference>
<protein>
    <submittedName>
        <fullName evidence="2">Uncharacterized protein</fullName>
    </submittedName>
</protein>
<evidence type="ECO:0000256" key="1">
    <source>
        <dbReference type="SAM" id="MobiDB-lite"/>
    </source>
</evidence>
<dbReference type="Proteomes" id="UP000077248">
    <property type="component" value="Unassembled WGS sequence"/>
</dbReference>